<dbReference type="EMBL" id="BAAANY010000043">
    <property type="protein sequence ID" value="GAA1719349.1"/>
    <property type="molecule type" value="Genomic_DNA"/>
</dbReference>
<sequence>MVAVGILGGGAIATTAYATAPNSSHVEKGSKPKPPGAPLNANGVVTALKTVKGGQAVVLRTATGSATALLTPKTSIVTTAGKPATLAVGENVVVKGWQAKPGSLQAVVVVVR</sequence>
<reference evidence="1 2" key="1">
    <citation type="journal article" date="2019" name="Int. J. Syst. Evol. Microbiol.">
        <title>The Global Catalogue of Microorganisms (GCM) 10K type strain sequencing project: providing services to taxonomists for standard genome sequencing and annotation.</title>
        <authorList>
            <consortium name="The Broad Institute Genomics Platform"/>
            <consortium name="The Broad Institute Genome Sequencing Center for Infectious Disease"/>
            <person name="Wu L."/>
            <person name="Ma J."/>
        </authorList>
    </citation>
    <scope>NUCLEOTIDE SEQUENCE [LARGE SCALE GENOMIC DNA]</scope>
    <source>
        <strain evidence="1 2">JCM 14718</strain>
    </source>
</reference>
<organism evidence="1 2">
    <name type="scientific">Fodinicola feengrottensis</name>
    <dbReference type="NCBI Taxonomy" id="435914"/>
    <lineage>
        <taxon>Bacteria</taxon>
        <taxon>Bacillati</taxon>
        <taxon>Actinomycetota</taxon>
        <taxon>Actinomycetes</taxon>
        <taxon>Mycobacteriales</taxon>
        <taxon>Fodinicola</taxon>
    </lineage>
</organism>
<proteinExistence type="predicted"/>
<evidence type="ECO:0000313" key="1">
    <source>
        <dbReference type="EMBL" id="GAA1719349.1"/>
    </source>
</evidence>
<dbReference type="Proteomes" id="UP001500618">
    <property type="component" value="Unassembled WGS sequence"/>
</dbReference>
<keyword evidence="2" id="KW-1185">Reference proteome</keyword>
<comment type="caution">
    <text evidence="1">The sequence shown here is derived from an EMBL/GenBank/DDBJ whole genome shotgun (WGS) entry which is preliminary data.</text>
</comment>
<accession>A0ABN2J755</accession>
<protein>
    <recommendedName>
        <fullName evidence="3">DUF5666 domain-containing protein</fullName>
    </recommendedName>
</protein>
<evidence type="ECO:0000313" key="2">
    <source>
        <dbReference type="Proteomes" id="UP001500618"/>
    </source>
</evidence>
<gene>
    <name evidence="1" type="ORF">GCM10009765_79660</name>
</gene>
<evidence type="ECO:0008006" key="3">
    <source>
        <dbReference type="Google" id="ProtNLM"/>
    </source>
</evidence>
<name>A0ABN2J755_9ACTN</name>